<dbReference type="GO" id="GO:0007034">
    <property type="term" value="P:vacuolar transport"/>
    <property type="evidence" value="ECO:0007669"/>
    <property type="project" value="InterPro"/>
</dbReference>
<name>A0A814R480_ADIRI</name>
<evidence type="ECO:0000313" key="2">
    <source>
        <dbReference type="EMBL" id="CAF0956751.1"/>
    </source>
</evidence>
<dbReference type="EMBL" id="CAJNOR010001361">
    <property type="protein sequence ID" value="CAF1128977.1"/>
    <property type="molecule type" value="Genomic_DNA"/>
</dbReference>
<comment type="similarity">
    <text evidence="1">Belongs to the SNF7 family.</text>
</comment>
<dbReference type="InterPro" id="IPR005024">
    <property type="entry name" value="Snf7_fam"/>
</dbReference>
<dbReference type="AlphaFoldDB" id="A0A814R480"/>
<protein>
    <submittedName>
        <fullName evidence="3">Uncharacterized protein</fullName>
    </submittedName>
</protein>
<proteinExistence type="inferred from homology"/>
<dbReference type="Pfam" id="PF03357">
    <property type="entry name" value="Snf7"/>
    <property type="match status" value="1"/>
</dbReference>
<keyword evidence="4" id="KW-1185">Reference proteome</keyword>
<gene>
    <name evidence="2" type="ORF">EDS130_LOCUS12631</name>
    <name evidence="3" type="ORF">XAT740_LOCUS19796</name>
</gene>
<dbReference type="Proteomes" id="UP000663852">
    <property type="component" value="Unassembled WGS sequence"/>
</dbReference>
<sequence length="199" mass="22401">MGTNAEFNLRFTKKMIEREASAAEKKYEASRKKALDALKKSGDVETARIYAETAVQNRSAHNQFLIMASRIDSVIAKIQQANAQNVMVKNMKQVNKMLEHVNKDMNASELAKVMEKFEQAFEDFDVKEQVMSNAMNQAMATSSPTEAVHDLLRQIADENNLEIREQLDAIPNIQHTIQTPAQQEAAAQSNRLAALRHAQ</sequence>
<evidence type="ECO:0000313" key="3">
    <source>
        <dbReference type="EMBL" id="CAF1128977.1"/>
    </source>
</evidence>
<evidence type="ECO:0000313" key="4">
    <source>
        <dbReference type="Proteomes" id="UP000663828"/>
    </source>
</evidence>
<evidence type="ECO:0000256" key="1">
    <source>
        <dbReference type="ARBA" id="ARBA00006190"/>
    </source>
</evidence>
<accession>A0A814R480</accession>
<organism evidence="3 4">
    <name type="scientific">Adineta ricciae</name>
    <name type="common">Rotifer</name>
    <dbReference type="NCBI Taxonomy" id="249248"/>
    <lineage>
        <taxon>Eukaryota</taxon>
        <taxon>Metazoa</taxon>
        <taxon>Spiralia</taxon>
        <taxon>Gnathifera</taxon>
        <taxon>Rotifera</taxon>
        <taxon>Eurotatoria</taxon>
        <taxon>Bdelloidea</taxon>
        <taxon>Adinetida</taxon>
        <taxon>Adinetidae</taxon>
        <taxon>Adineta</taxon>
    </lineage>
</organism>
<dbReference type="OrthoDB" id="10252926at2759"/>
<comment type="caution">
    <text evidence="3">The sequence shown here is derived from an EMBL/GenBank/DDBJ whole genome shotgun (WGS) entry which is preliminary data.</text>
</comment>
<dbReference type="PANTHER" id="PTHR10476">
    <property type="entry name" value="CHARGED MULTIVESICULAR BODY PROTEIN"/>
    <property type="match status" value="1"/>
</dbReference>
<dbReference type="EMBL" id="CAJNOJ010000048">
    <property type="protein sequence ID" value="CAF0956751.1"/>
    <property type="molecule type" value="Genomic_DNA"/>
</dbReference>
<reference evidence="3" key="1">
    <citation type="submission" date="2021-02" db="EMBL/GenBank/DDBJ databases">
        <authorList>
            <person name="Nowell W R."/>
        </authorList>
    </citation>
    <scope>NUCLEOTIDE SEQUENCE</scope>
</reference>
<dbReference type="Gene3D" id="6.10.140.1230">
    <property type="match status" value="1"/>
</dbReference>
<dbReference type="Proteomes" id="UP000663828">
    <property type="component" value="Unassembled WGS sequence"/>
</dbReference>